<keyword evidence="8" id="KW-0472">Membrane</keyword>
<organism evidence="10 11">
    <name type="scientific">Sipha flava</name>
    <name type="common">yellow sugarcane aphid</name>
    <dbReference type="NCBI Taxonomy" id="143950"/>
    <lineage>
        <taxon>Eukaryota</taxon>
        <taxon>Metazoa</taxon>
        <taxon>Ecdysozoa</taxon>
        <taxon>Arthropoda</taxon>
        <taxon>Hexapoda</taxon>
        <taxon>Insecta</taxon>
        <taxon>Pterygota</taxon>
        <taxon>Neoptera</taxon>
        <taxon>Paraneoptera</taxon>
        <taxon>Hemiptera</taxon>
        <taxon>Sternorrhyncha</taxon>
        <taxon>Aphidomorpha</taxon>
        <taxon>Aphidoidea</taxon>
        <taxon>Aphididae</taxon>
        <taxon>Sipha</taxon>
    </lineage>
</organism>
<dbReference type="GO" id="GO:0006370">
    <property type="term" value="P:7-methylguanosine mRNA capping"/>
    <property type="evidence" value="ECO:0007669"/>
    <property type="project" value="TreeGrafter"/>
</dbReference>
<dbReference type="PROSITE" id="PS51614">
    <property type="entry name" value="SAM_MT_ADRIFT"/>
    <property type="match status" value="1"/>
</dbReference>
<dbReference type="Gene3D" id="3.40.50.12760">
    <property type="match status" value="1"/>
</dbReference>
<dbReference type="SUPFAM" id="SSF53335">
    <property type="entry name" value="S-adenosyl-L-methionine-dependent methyltransferases"/>
    <property type="match status" value="1"/>
</dbReference>
<evidence type="ECO:0000256" key="4">
    <source>
        <dbReference type="ARBA" id="ARBA00022679"/>
    </source>
</evidence>
<dbReference type="PANTHER" id="PTHR16121:SF2">
    <property type="entry name" value="CAP-SPECIFIC MRNA (NUCLEOSIDE-2'-O-)-METHYLTRANSFERASE 2"/>
    <property type="match status" value="1"/>
</dbReference>
<dbReference type="PANTHER" id="PTHR16121">
    <property type="entry name" value="CAP-SPECIFIC MRNA (NUCLEOSIDE-2'-O-)-METHYLTRANSFERASE 1-RELATED"/>
    <property type="match status" value="1"/>
</dbReference>
<evidence type="ECO:0000256" key="6">
    <source>
        <dbReference type="ARBA" id="ARBA00049477"/>
    </source>
</evidence>
<dbReference type="GeneID" id="112688379"/>
<proteinExistence type="predicted"/>
<feature type="binding site" evidence="7">
    <location>
        <position position="174"/>
    </location>
    <ligand>
        <name>S-adenosyl-L-methionine</name>
        <dbReference type="ChEBI" id="CHEBI:59789"/>
    </ligand>
</feature>
<evidence type="ECO:0000313" key="10">
    <source>
        <dbReference type="Proteomes" id="UP000694846"/>
    </source>
</evidence>
<dbReference type="AlphaFoldDB" id="A0A8B8G2X1"/>
<dbReference type="InterPro" id="IPR002877">
    <property type="entry name" value="RNA_MeTrfase_FtsJ_dom"/>
</dbReference>
<evidence type="ECO:0000256" key="2">
    <source>
        <dbReference type="ARBA" id="ARBA00021134"/>
    </source>
</evidence>
<dbReference type="Pfam" id="PF01728">
    <property type="entry name" value="FtsJ"/>
    <property type="match status" value="1"/>
</dbReference>
<accession>A0A8B8G2X1</accession>
<name>A0A8B8G2X1_9HEMI</name>
<keyword evidence="3 7" id="KW-0489">Methyltransferase</keyword>
<keyword evidence="5 7" id="KW-0949">S-adenosyl-L-methionine</keyword>
<dbReference type="InterPro" id="IPR029063">
    <property type="entry name" value="SAM-dependent_MTases_sf"/>
</dbReference>
<evidence type="ECO:0000256" key="8">
    <source>
        <dbReference type="SAM" id="Phobius"/>
    </source>
</evidence>
<protein>
    <recommendedName>
        <fullName evidence="2">Cap-specific mRNA (nucleoside-2'-O-)-methyltransferase 2</fullName>
        <ecNumber evidence="1">2.1.1.296</ecNumber>
    </recommendedName>
</protein>
<dbReference type="RefSeq" id="XP_025417327.1">
    <property type="nucleotide sequence ID" value="XM_025561542.1"/>
</dbReference>
<dbReference type="OrthoDB" id="429597at2759"/>
<evidence type="ECO:0000313" key="11">
    <source>
        <dbReference type="RefSeq" id="XP_025417327.1"/>
    </source>
</evidence>
<feature type="binding site" evidence="7">
    <location>
        <position position="155"/>
    </location>
    <ligand>
        <name>S-adenosyl-L-methionine</name>
        <dbReference type="ChEBI" id="CHEBI:59789"/>
    </ligand>
</feature>
<dbReference type="GO" id="GO:0032259">
    <property type="term" value="P:methylation"/>
    <property type="evidence" value="ECO:0007669"/>
    <property type="project" value="UniProtKB-KW"/>
</dbReference>
<gene>
    <name evidence="11" type="primary">LOC112688379</name>
</gene>
<dbReference type="InterPro" id="IPR025807">
    <property type="entry name" value="Adrift-typ_MeTrfase"/>
</dbReference>
<keyword evidence="4 7" id="KW-0808">Transferase</keyword>
<sequence length="730" mass="84930">MDKFEDQFNNTTYGFSKYDAIKNMKQYNSKYDDVVNQLFLKQFTMPMSDKWVLPEQKTILSRSKWELPNFVTLKKSLNFVKSKLNNFNLAKWHKNTKQMNPADKVLYKVREAGHPELLTTAWLKLYEILNDNDVIPQHSIDDGKLYSVHLCEAPGAFISALNHFIRSRNINVEWDWVGVTLNPYHEGNSDSEMIDDDRIILHTIKHWFFGEDQTGDIFQKDFYKDLCTHVEIRFGKKSNQVTADGSIDCQDNPNDQENIVNRLQLVETMVALMILEKGGTFILKMFTMFECNTLCRMYLLCCAFYSVQIKKPVTSKQGNSEIYIVCRGFKGLKYVEPLLNKFFSTSNRTLSDNCLFPLEELPKDFLLSVYKCSKYFSELQIQIIENNIKRFLQKTENDIKSLSELQHCVAKTYVDKFQIKPIDRSQEIVGLNKLQAIQLNLPNVSTKKSVMDYSFNVKLRKMKCRDSAEAKLLEYQVDSFNRFSWIYDKEVIWFTKEDAKIDLSNLNVQMGKPVSIIRSSKFCANELIGYSNRARSSFNIPREYPTERKEYFRLKIPRQTVHGRLIVCDVTSIYTNDCINNSKKQLDSLTSILESLKKLEASDSFLLIGYPLLSQVNVGIFYVLVNIFLKTGVFKPDKMGHAFVFCTKIDDKCIDDLISILYYVKTHIKNLSITEINEKQGKSLLSFFPIDKLMYESIYKAIVVVNCLLIINEVKNIVSSYVPENIYYYS</sequence>
<feature type="domain" description="Adrift-type SAM-dependent 2'-O-MTase" evidence="9">
    <location>
        <begin position="116"/>
        <end position="331"/>
    </location>
</feature>
<reference evidence="11" key="1">
    <citation type="submission" date="2025-08" db="UniProtKB">
        <authorList>
            <consortium name="RefSeq"/>
        </authorList>
    </citation>
    <scope>IDENTIFICATION</scope>
    <source>
        <tissue evidence="11">Whole body</tissue>
    </source>
</reference>
<keyword evidence="8" id="KW-0812">Transmembrane</keyword>
<evidence type="ECO:0000256" key="3">
    <source>
        <dbReference type="ARBA" id="ARBA00022603"/>
    </source>
</evidence>
<dbReference type="Proteomes" id="UP000694846">
    <property type="component" value="Unplaced"/>
</dbReference>
<evidence type="ECO:0000256" key="1">
    <source>
        <dbReference type="ARBA" id="ARBA00012770"/>
    </source>
</evidence>
<feature type="active site" description="Proton acceptor" evidence="7">
    <location>
        <position position="284"/>
    </location>
</feature>
<dbReference type="GO" id="GO:0005634">
    <property type="term" value="C:nucleus"/>
    <property type="evidence" value="ECO:0007669"/>
    <property type="project" value="UniProtKB-ARBA"/>
</dbReference>
<dbReference type="GO" id="GO:0005737">
    <property type="term" value="C:cytoplasm"/>
    <property type="evidence" value="ECO:0007669"/>
    <property type="project" value="TreeGrafter"/>
</dbReference>
<feature type="transmembrane region" description="Helical" evidence="8">
    <location>
        <begin position="605"/>
        <end position="629"/>
    </location>
</feature>
<keyword evidence="8" id="KW-1133">Transmembrane helix</keyword>
<dbReference type="EC" id="2.1.1.296" evidence="1"/>
<evidence type="ECO:0000259" key="9">
    <source>
        <dbReference type="PROSITE" id="PS51614"/>
    </source>
</evidence>
<evidence type="ECO:0000256" key="7">
    <source>
        <dbReference type="PROSITE-ProRule" id="PRU00946"/>
    </source>
</evidence>
<dbReference type="GO" id="GO:0120550">
    <property type="term" value="F:methyltransferase cap2 activity"/>
    <property type="evidence" value="ECO:0007669"/>
    <property type="project" value="UniProtKB-EC"/>
</dbReference>
<keyword evidence="10" id="KW-1185">Reference proteome</keyword>
<feature type="binding site" evidence="7">
    <location>
        <position position="244"/>
    </location>
    <ligand>
        <name>S-adenosyl-L-methionine</name>
        <dbReference type="ChEBI" id="CHEBI:59789"/>
    </ligand>
</feature>
<evidence type="ECO:0000256" key="5">
    <source>
        <dbReference type="ARBA" id="ARBA00022691"/>
    </source>
</evidence>
<dbReference type="InterPro" id="IPR050851">
    <property type="entry name" value="mRNA_Cap_2O-Ribose_MeTrfase"/>
</dbReference>
<comment type="catalytic activity">
    <reaction evidence="6">
        <text>a 5'-end (N(7)-methyl 5'-triphosphoguanosine)-(2'-O-methyl-ribonucleoside)-(ribonucleotide) in mRNA + S-adenosyl-L-methionine = a 5'-end (N(7)-methyl 5'-triphosphoguanosine)-(2'-O-methyl-ribonucleoside)-(2'-O-methyl-ribonucleotide) in mRNA + S-adenosyl-L-homocysteine + H(+)</text>
        <dbReference type="Rhea" id="RHEA:67024"/>
        <dbReference type="Rhea" id="RHEA-COMP:17169"/>
        <dbReference type="Rhea" id="RHEA-COMP:17170"/>
        <dbReference type="ChEBI" id="CHEBI:15378"/>
        <dbReference type="ChEBI" id="CHEBI:57856"/>
        <dbReference type="ChEBI" id="CHEBI:59789"/>
        <dbReference type="ChEBI" id="CHEBI:167612"/>
        <dbReference type="ChEBI" id="CHEBI:167614"/>
        <dbReference type="EC" id="2.1.1.296"/>
    </reaction>
</comment>
<dbReference type="GO" id="GO:0004483">
    <property type="term" value="F:methyltransferase cap1 activity"/>
    <property type="evidence" value="ECO:0007669"/>
    <property type="project" value="TreeGrafter"/>
</dbReference>